<gene>
    <name evidence="1" type="ORF">DV733_16705</name>
</gene>
<dbReference type="InterPro" id="IPR018766">
    <property type="entry name" value="Zinicin_2"/>
</dbReference>
<dbReference type="NCBIfam" id="TIGR03883">
    <property type="entry name" value="DUF2342_F420"/>
    <property type="match status" value="1"/>
</dbReference>
<dbReference type="Gene3D" id="1.20.150.30">
    <property type="entry name" value="Zincin-like metallopeptidase, N-terminal domain"/>
    <property type="match status" value="1"/>
</dbReference>
<dbReference type="InterPro" id="IPR042271">
    <property type="entry name" value="Zinicin_2_N"/>
</dbReference>
<sequence>MGLYRSMRAVTGASGSGAIDWSAVAEATKAATDPGSLDIDDAEREGYATDVRDARNRVREVSGIDFDLPETVEIINRHHWTDNNVETFERVMAPLEDHVGMFPSAARKINSGTMTVALSFLARNVLGQYDPLLLAEGVGADEHALYFVHPNIQRVADTLDADNDRFRRWIAFHEVTHAAEFGAAPWLPGHLETRMEQAVDRLADGDVDRETLGELDTTMTAVEGYAELLMDRAFDDEYEDLREELEKRRQGRGPVQKLIRRVLGLSMKRRQYERGKDFFDSVADARGIEYAGKVWEQPENLPSDDEIEEPGLWLQRMD</sequence>
<dbReference type="RefSeq" id="WP_049993092.1">
    <property type="nucleotide sequence ID" value="NZ_CP031310.1"/>
</dbReference>
<dbReference type="Pfam" id="PF10103">
    <property type="entry name" value="Zincin_2"/>
    <property type="match status" value="2"/>
</dbReference>
<name>A0A4D6HIC8_9EURY</name>
<organism evidence="1 2">
    <name type="scientific">Halapricum salinum</name>
    <dbReference type="NCBI Taxonomy" id="1457250"/>
    <lineage>
        <taxon>Archaea</taxon>
        <taxon>Methanobacteriati</taxon>
        <taxon>Methanobacteriota</taxon>
        <taxon>Stenosarchaea group</taxon>
        <taxon>Halobacteria</taxon>
        <taxon>Halobacteriales</taxon>
        <taxon>Haloarculaceae</taxon>
        <taxon>Halapricum</taxon>
    </lineage>
</organism>
<evidence type="ECO:0000313" key="2">
    <source>
        <dbReference type="Proteomes" id="UP000296706"/>
    </source>
</evidence>
<dbReference type="EMBL" id="CP031310">
    <property type="protein sequence ID" value="QCC52772.1"/>
    <property type="molecule type" value="Genomic_DNA"/>
</dbReference>
<dbReference type="STRING" id="1457250.GCA_000755225_02222"/>
<accession>A0A4D6HIC8</accession>
<dbReference type="SUPFAM" id="SSF55486">
    <property type="entry name" value="Metalloproteases ('zincins'), catalytic domain"/>
    <property type="match status" value="1"/>
</dbReference>
<dbReference type="AlphaFoldDB" id="A0A4D6HIC8"/>
<evidence type="ECO:0008006" key="3">
    <source>
        <dbReference type="Google" id="ProtNLM"/>
    </source>
</evidence>
<dbReference type="KEGG" id="hsn:DV733_16705"/>
<dbReference type="Proteomes" id="UP000296706">
    <property type="component" value="Chromosome"/>
</dbReference>
<reference evidence="1 2" key="1">
    <citation type="journal article" date="2019" name="Nat. Commun.">
        <title>A new type of DNA phosphorothioation-based antiviral system in archaea.</title>
        <authorList>
            <person name="Xiong L."/>
            <person name="Liu S."/>
            <person name="Chen S."/>
            <person name="Xiao Y."/>
            <person name="Zhu B."/>
            <person name="Gao Y."/>
            <person name="Zhang Y."/>
            <person name="Chen B."/>
            <person name="Luo J."/>
            <person name="Deng Z."/>
            <person name="Chen X."/>
            <person name="Wang L."/>
            <person name="Chen S."/>
        </authorList>
    </citation>
    <scope>NUCLEOTIDE SEQUENCE [LARGE SCALE GENOMIC DNA]</scope>
    <source>
        <strain evidence="1 2">CBA1105</strain>
    </source>
</reference>
<dbReference type="InterPro" id="IPR022454">
    <property type="entry name" value="CHP03883_F420-assoc"/>
</dbReference>
<dbReference type="NCBIfam" id="TIGR03624">
    <property type="entry name" value="putative hydrolase"/>
    <property type="match status" value="2"/>
</dbReference>
<dbReference type="GeneID" id="39849534"/>
<proteinExistence type="predicted"/>
<protein>
    <recommendedName>
        <fullName evidence="3">Zinc-dependent metalloprotease</fullName>
    </recommendedName>
</protein>
<evidence type="ECO:0000313" key="1">
    <source>
        <dbReference type="EMBL" id="QCC52772.1"/>
    </source>
</evidence>
<dbReference type="PANTHER" id="PTHR39420:SF1">
    <property type="entry name" value="HYDROLASE"/>
    <property type="match status" value="1"/>
</dbReference>
<dbReference type="PANTHER" id="PTHR39420">
    <property type="match status" value="1"/>
</dbReference>
<dbReference type="OrthoDB" id="339796at2157"/>
<keyword evidence="2" id="KW-1185">Reference proteome</keyword>